<comment type="caution">
    <text evidence="2">The sequence shown here is derived from an EMBL/GenBank/DDBJ whole genome shotgun (WGS) entry which is preliminary data.</text>
</comment>
<protein>
    <submittedName>
        <fullName evidence="2">Uncharacterized protein</fullName>
    </submittedName>
</protein>
<dbReference type="EMBL" id="JAANIT010014381">
    <property type="protein sequence ID" value="KAG1521393.1"/>
    <property type="molecule type" value="Genomic_DNA"/>
</dbReference>
<evidence type="ECO:0000313" key="3">
    <source>
        <dbReference type="Proteomes" id="UP000717996"/>
    </source>
</evidence>
<dbReference type="AlphaFoldDB" id="A0A9P6XL89"/>
<reference evidence="2" key="1">
    <citation type="journal article" date="2020" name="Microb. Genom.">
        <title>Genetic diversity of clinical and environmental Mucorales isolates obtained from an investigation of mucormycosis cases among solid organ transplant recipients.</title>
        <authorList>
            <person name="Nguyen M.H."/>
            <person name="Kaul D."/>
            <person name="Muto C."/>
            <person name="Cheng S.J."/>
            <person name="Richter R.A."/>
            <person name="Bruno V.M."/>
            <person name="Liu G."/>
            <person name="Beyhan S."/>
            <person name="Sundermann A.J."/>
            <person name="Mounaud S."/>
            <person name="Pasculle A.W."/>
            <person name="Nierman W.C."/>
            <person name="Driscoll E."/>
            <person name="Cumbie R."/>
            <person name="Clancy C.J."/>
            <person name="Dupont C.L."/>
        </authorList>
    </citation>
    <scope>NUCLEOTIDE SEQUENCE</scope>
    <source>
        <strain evidence="2">GL16</strain>
    </source>
</reference>
<gene>
    <name evidence="2" type="ORF">G6F51_014683</name>
</gene>
<accession>A0A9P6XL89</accession>
<sequence length="85" mass="9250">MISSPRILPPMVSRICFRCWPYTGRTITRSNARPTAPATSMLDSTTSDSVKWLVMMGAMMAGANRPPKRATAPAMPMPLARRAVG</sequence>
<name>A0A9P6XL89_RHIOR</name>
<proteinExistence type="predicted"/>
<evidence type="ECO:0000313" key="2">
    <source>
        <dbReference type="EMBL" id="KAG1521393.1"/>
    </source>
</evidence>
<feature type="region of interest" description="Disordered" evidence="1">
    <location>
        <begin position="64"/>
        <end position="85"/>
    </location>
</feature>
<dbReference type="Proteomes" id="UP000717996">
    <property type="component" value="Unassembled WGS sequence"/>
</dbReference>
<organism evidence="2 3">
    <name type="scientific">Rhizopus oryzae</name>
    <name type="common">Mucormycosis agent</name>
    <name type="synonym">Rhizopus arrhizus var. delemar</name>
    <dbReference type="NCBI Taxonomy" id="64495"/>
    <lineage>
        <taxon>Eukaryota</taxon>
        <taxon>Fungi</taxon>
        <taxon>Fungi incertae sedis</taxon>
        <taxon>Mucoromycota</taxon>
        <taxon>Mucoromycotina</taxon>
        <taxon>Mucoromycetes</taxon>
        <taxon>Mucorales</taxon>
        <taxon>Mucorineae</taxon>
        <taxon>Rhizopodaceae</taxon>
        <taxon>Rhizopus</taxon>
    </lineage>
</organism>
<evidence type="ECO:0000256" key="1">
    <source>
        <dbReference type="SAM" id="MobiDB-lite"/>
    </source>
</evidence>
<feature type="compositionally biased region" description="Low complexity" evidence="1">
    <location>
        <begin position="69"/>
        <end position="85"/>
    </location>
</feature>